<dbReference type="InterPro" id="IPR024096">
    <property type="entry name" value="NO_sig/Golgi_transp_ligand-bd"/>
</dbReference>
<dbReference type="GO" id="GO:0008074">
    <property type="term" value="C:guanylate cyclase complex, soluble"/>
    <property type="evidence" value="ECO:0007669"/>
    <property type="project" value="TreeGrafter"/>
</dbReference>
<dbReference type="EMBL" id="BLXT01002372">
    <property type="protein sequence ID" value="GFN93879.1"/>
    <property type="molecule type" value="Genomic_DNA"/>
</dbReference>
<dbReference type="Gene3D" id="3.90.1520.10">
    <property type="entry name" value="H-NOX domain"/>
    <property type="match status" value="1"/>
</dbReference>
<gene>
    <name evidence="2" type="ORF">PoB_002038500</name>
</gene>
<proteinExistence type="predicted"/>
<name>A0AAV3ZH26_9GAST</name>
<dbReference type="GO" id="GO:0019934">
    <property type="term" value="P:cGMP-mediated signaling"/>
    <property type="evidence" value="ECO:0007669"/>
    <property type="project" value="TreeGrafter"/>
</dbReference>
<dbReference type="Proteomes" id="UP000735302">
    <property type="component" value="Unassembled WGS sequence"/>
</dbReference>
<dbReference type="PANTHER" id="PTHR45655:SF5">
    <property type="entry name" value="SOLUBLE GUANYLATE CYCLASE 89DA-RELATED"/>
    <property type="match status" value="1"/>
</dbReference>
<dbReference type="InterPro" id="IPR011644">
    <property type="entry name" value="Heme_NO-bd"/>
</dbReference>
<dbReference type="InterPro" id="IPR038158">
    <property type="entry name" value="H-NOX_domain_sf"/>
</dbReference>
<dbReference type="GO" id="GO:0020037">
    <property type="term" value="F:heme binding"/>
    <property type="evidence" value="ECO:0007669"/>
    <property type="project" value="InterPro"/>
</dbReference>
<feature type="domain" description="Heme NO-binding" evidence="1">
    <location>
        <begin position="33"/>
        <end position="194"/>
    </location>
</feature>
<dbReference type="GO" id="GO:0070482">
    <property type="term" value="P:response to oxygen levels"/>
    <property type="evidence" value="ECO:0007669"/>
    <property type="project" value="TreeGrafter"/>
</dbReference>
<sequence>MIRLKRQGLFNIHHKTVSTPSGSTRRKPRGRMYGLLFESIQVYIKQDYGDELWATILEQAGIPQVVFQLHKTYPDEWMVNLAKAAAIVLGGEVNDVMFYFGTCFVNFFTKFNYDQILRRAGRNYRDFLIEIDNVHETMRFSYPKMQSPSFIVQSEDRNGCVLIYRSMRTGFTYYVIGQLVQCAREFFDVSVDIVVLEEITSEEGCHVTFRLNFDNRGYIPPSGRGSMTDLGLANYPEVKSSTFFK</sequence>
<organism evidence="2 3">
    <name type="scientific">Plakobranchus ocellatus</name>
    <dbReference type="NCBI Taxonomy" id="259542"/>
    <lineage>
        <taxon>Eukaryota</taxon>
        <taxon>Metazoa</taxon>
        <taxon>Spiralia</taxon>
        <taxon>Lophotrochozoa</taxon>
        <taxon>Mollusca</taxon>
        <taxon>Gastropoda</taxon>
        <taxon>Heterobranchia</taxon>
        <taxon>Euthyneura</taxon>
        <taxon>Panpulmonata</taxon>
        <taxon>Sacoglossa</taxon>
        <taxon>Placobranchoidea</taxon>
        <taxon>Plakobranchidae</taxon>
        <taxon>Plakobranchus</taxon>
    </lineage>
</organism>
<accession>A0AAV3ZH26</accession>
<evidence type="ECO:0000259" key="1">
    <source>
        <dbReference type="Pfam" id="PF07700"/>
    </source>
</evidence>
<dbReference type="GO" id="GO:0004383">
    <property type="term" value="F:guanylate cyclase activity"/>
    <property type="evidence" value="ECO:0007669"/>
    <property type="project" value="TreeGrafter"/>
</dbReference>
<dbReference type="AlphaFoldDB" id="A0AAV3ZH26"/>
<feature type="non-terminal residue" evidence="2">
    <location>
        <position position="245"/>
    </location>
</feature>
<keyword evidence="3" id="KW-1185">Reference proteome</keyword>
<reference evidence="2 3" key="1">
    <citation type="journal article" date="2021" name="Elife">
        <title>Chloroplast acquisition without the gene transfer in kleptoplastic sea slugs, Plakobranchus ocellatus.</title>
        <authorList>
            <person name="Maeda T."/>
            <person name="Takahashi S."/>
            <person name="Yoshida T."/>
            <person name="Shimamura S."/>
            <person name="Takaki Y."/>
            <person name="Nagai Y."/>
            <person name="Toyoda A."/>
            <person name="Suzuki Y."/>
            <person name="Arimoto A."/>
            <person name="Ishii H."/>
            <person name="Satoh N."/>
            <person name="Nishiyama T."/>
            <person name="Hasebe M."/>
            <person name="Maruyama T."/>
            <person name="Minagawa J."/>
            <person name="Obokata J."/>
            <person name="Shigenobu S."/>
        </authorList>
    </citation>
    <scope>NUCLEOTIDE SEQUENCE [LARGE SCALE GENOMIC DNA]</scope>
</reference>
<dbReference type="PANTHER" id="PTHR45655">
    <property type="entry name" value="GUANYLATE CYCLASE SOLUBLE SUBUNIT BETA-2"/>
    <property type="match status" value="1"/>
</dbReference>
<dbReference type="SUPFAM" id="SSF111126">
    <property type="entry name" value="Ligand-binding domain in the NO signalling and Golgi transport"/>
    <property type="match status" value="1"/>
</dbReference>
<evidence type="ECO:0000313" key="3">
    <source>
        <dbReference type="Proteomes" id="UP000735302"/>
    </source>
</evidence>
<comment type="caution">
    <text evidence="2">The sequence shown here is derived from an EMBL/GenBank/DDBJ whole genome shotgun (WGS) entry which is preliminary data.</text>
</comment>
<protein>
    <submittedName>
        <fullName evidence="2">Soluble guanylate cyclase 88e</fullName>
    </submittedName>
</protein>
<evidence type="ECO:0000313" key="2">
    <source>
        <dbReference type="EMBL" id="GFN93879.1"/>
    </source>
</evidence>
<dbReference type="Pfam" id="PF07700">
    <property type="entry name" value="HNOB"/>
    <property type="match status" value="1"/>
</dbReference>